<evidence type="ECO:0000256" key="1">
    <source>
        <dbReference type="ARBA" id="ARBA00004514"/>
    </source>
</evidence>
<keyword evidence="7" id="KW-0479">Metal-binding</keyword>
<dbReference type="InterPro" id="IPR029063">
    <property type="entry name" value="SAM-dependent_MTases_sf"/>
</dbReference>
<evidence type="ECO:0000256" key="9">
    <source>
        <dbReference type="ARBA" id="ARBA00022833"/>
    </source>
</evidence>
<evidence type="ECO:0000256" key="6">
    <source>
        <dbReference type="ARBA" id="ARBA00022691"/>
    </source>
</evidence>
<sequence length="541" mass="60691">MSDNSNPKVIDDLACNAESDGSNKDNWSDWEEDHATHAMCPFCPFTDSAPTVFKHLTNVHAFDFHAIRTQLGLDFYGSMRLVNYVRLTLPTVEALLADSKEWLADEKYLIPTIADDALLYAFEDEYGDEPLDNIVTKPDTVDSKFKSVEHSNDELVQSLLAEIQLSHAKLETLTTAFQEYKDQVRSTFLDSQNCIDFPSETTEKIENEWEMDYYFGSYAETEIHETMLKDTVRTEAYRNFIYNNKAYFKGKIVLDVGCGTGILSMFAAKAGAKQVIAVDNSTIIKKAKLIAAANKVDDVITQVFARFIAGKIEEIKLPVDKVDVIVSEWMGYFLLFEGMLDSVLHARDLYLAPNGIMAPSHAMIKIAGIEDAEWVNDKLNFWNDVYGFKMDLMKNGFLTDGQVDFADPKSLITDTCTLVEIDTNVVKVSDLDFESDYTMVATKTGTMHAICGWFDIEFRGNAGSGELEMEPFSTGPLTKGTHWKQTMFVLDQAVDVVSGDVITGHFTGVKSPENHRDMVVTITVEIKNRGISRAAKSFNVR</sequence>
<comment type="subcellular location">
    <subcellularLocation>
        <location evidence="1">Cytoplasm</location>
        <location evidence="1">Cytosol</location>
    </subcellularLocation>
</comment>
<dbReference type="SUPFAM" id="SSF53335">
    <property type="entry name" value="S-adenosyl-L-methionine-dependent methyltransferases"/>
    <property type="match status" value="1"/>
</dbReference>
<dbReference type="AlphaFoldDB" id="A0A177WXK1"/>
<dbReference type="STRING" id="403673.A0A177WXK1"/>
<gene>
    <name evidence="15" type="ORF">BDEG_28011</name>
</gene>
<proteinExistence type="predicted"/>
<keyword evidence="15" id="KW-0689">Ribosomal protein</keyword>
<keyword evidence="8" id="KW-0863">Zinc-finger</keyword>
<dbReference type="InterPro" id="IPR055135">
    <property type="entry name" value="PRMT_dom"/>
</dbReference>
<keyword evidence="6 12" id="KW-0949">S-adenosyl-L-methionine</keyword>
<evidence type="ECO:0000256" key="2">
    <source>
        <dbReference type="ARBA" id="ARBA00011925"/>
    </source>
</evidence>
<evidence type="ECO:0000256" key="7">
    <source>
        <dbReference type="ARBA" id="ARBA00022723"/>
    </source>
</evidence>
<dbReference type="Gene3D" id="2.70.160.11">
    <property type="entry name" value="Hnrnp arginine n-methyltransferase1"/>
    <property type="match status" value="1"/>
</dbReference>
<name>A0A177WXK1_BATDL</name>
<dbReference type="Pfam" id="PF21137">
    <property type="entry name" value="ANM3_C2H2_Zf"/>
    <property type="match status" value="1"/>
</dbReference>
<reference evidence="15 16" key="1">
    <citation type="submission" date="2006-10" db="EMBL/GenBank/DDBJ databases">
        <title>The Genome Sequence of Batrachochytrium dendrobatidis JEL423.</title>
        <authorList>
            <consortium name="The Broad Institute Genome Sequencing Platform"/>
            <person name="Birren B."/>
            <person name="Lander E."/>
            <person name="Galagan J."/>
            <person name="Cuomo C."/>
            <person name="Devon K."/>
            <person name="Jaffe D."/>
            <person name="Butler J."/>
            <person name="Alvarez P."/>
            <person name="Gnerre S."/>
            <person name="Grabherr M."/>
            <person name="Kleber M."/>
            <person name="Mauceli E."/>
            <person name="Brockman W."/>
            <person name="Young S."/>
            <person name="LaButti K."/>
            <person name="Sykes S."/>
            <person name="DeCaprio D."/>
            <person name="Crawford M."/>
            <person name="Koehrsen M."/>
            <person name="Engels R."/>
            <person name="Montgomery P."/>
            <person name="Pearson M."/>
            <person name="Howarth C."/>
            <person name="Larson L."/>
            <person name="White J."/>
            <person name="O'Leary S."/>
            <person name="Kodira C."/>
            <person name="Zeng Q."/>
            <person name="Yandava C."/>
            <person name="Alvarado L."/>
            <person name="Longcore J."/>
            <person name="James T."/>
        </authorList>
    </citation>
    <scope>NUCLEOTIDE SEQUENCE [LARGE SCALE GENOMIC DNA]</scope>
    <source>
        <strain evidence="15 16">JEL423</strain>
    </source>
</reference>
<dbReference type="VEuPathDB" id="FungiDB:BDEG_28011"/>
<evidence type="ECO:0000313" key="15">
    <source>
        <dbReference type="EMBL" id="OAJ44819.1"/>
    </source>
</evidence>
<evidence type="ECO:0000256" key="3">
    <source>
        <dbReference type="ARBA" id="ARBA00022490"/>
    </source>
</evidence>
<dbReference type="PROSITE" id="PS51678">
    <property type="entry name" value="SAM_MT_PRMT"/>
    <property type="match status" value="1"/>
</dbReference>
<dbReference type="GO" id="GO:0005634">
    <property type="term" value="C:nucleus"/>
    <property type="evidence" value="ECO:0007669"/>
    <property type="project" value="TreeGrafter"/>
</dbReference>
<comment type="catalytic activity">
    <reaction evidence="11">
        <text>L-arginyl-[protein] + S-adenosyl-L-methionine = N(omega)-methyl-L-arginyl-[protein] + S-adenosyl-L-homocysteine + H(+)</text>
        <dbReference type="Rhea" id="RHEA:48100"/>
        <dbReference type="Rhea" id="RHEA-COMP:10532"/>
        <dbReference type="Rhea" id="RHEA-COMP:11990"/>
        <dbReference type="ChEBI" id="CHEBI:15378"/>
        <dbReference type="ChEBI" id="CHEBI:29965"/>
        <dbReference type="ChEBI" id="CHEBI:57856"/>
        <dbReference type="ChEBI" id="CHEBI:59789"/>
        <dbReference type="ChEBI" id="CHEBI:65280"/>
    </reaction>
    <physiologicalReaction direction="left-to-right" evidence="11">
        <dbReference type="Rhea" id="RHEA:48101"/>
    </physiologicalReaction>
</comment>
<dbReference type="GO" id="GO:0005829">
    <property type="term" value="C:cytosol"/>
    <property type="evidence" value="ECO:0007669"/>
    <property type="project" value="UniProtKB-SubCell"/>
</dbReference>
<dbReference type="GO" id="GO:0035242">
    <property type="term" value="F:protein-arginine omega-N asymmetric methyltransferase activity"/>
    <property type="evidence" value="ECO:0007669"/>
    <property type="project" value="UniProtKB-EC"/>
</dbReference>
<comment type="catalytic activity">
    <reaction evidence="10">
        <text>L-arginyl-[protein] + 2 S-adenosyl-L-methionine = N(omega),N(omega)-dimethyl-L-arginyl-[protein] + 2 S-adenosyl-L-homocysteine + 2 H(+)</text>
        <dbReference type="Rhea" id="RHEA:48096"/>
        <dbReference type="Rhea" id="RHEA-COMP:10532"/>
        <dbReference type="Rhea" id="RHEA-COMP:11991"/>
        <dbReference type="ChEBI" id="CHEBI:15378"/>
        <dbReference type="ChEBI" id="CHEBI:29965"/>
        <dbReference type="ChEBI" id="CHEBI:57856"/>
        <dbReference type="ChEBI" id="CHEBI:59789"/>
        <dbReference type="ChEBI" id="CHEBI:61897"/>
        <dbReference type="EC" id="2.1.1.319"/>
    </reaction>
    <physiologicalReaction direction="left-to-right" evidence="10">
        <dbReference type="Rhea" id="RHEA:48097"/>
    </physiologicalReaction>
</comment>
<dbReference type="Gene3D" id="3.40.50.150">
    <property type="entry name" value="Vaccinia Virus protein VP39"/>
    <property type="match status" value="1"/>
</dbReference>
<keyword evidence="5 12" id="KW-0808">Transferase</keyword>
<evidence type="ECO:0000256" key="8">
    <source>
        <dbReference type="ARBA" id="ARBA00022771"/>
    </source>
</evidence>
<dbReference type="Pfam" id="PF22528">
    <property type="entry name" value="PRMT_C"/>
    <property type="match status" value="1"/>
</dbReference>
<keyword evidence="4 12" id="KW-0489">Methyltransferase</keyword>
<dbReference type="EMBL" id="DS022313">
    <property type="protein sequence ID" value="OAJ44819.1"/>
    <property type="molecule type" value="Genomic_DNA"/>
</dbReference>
<dbReference type="eggNOG" id="KOG1499">
    <property type="taxonomic scope" value="Eukaryota"/>
</dbReference>
<dbReference type="GO" id="GO:0005840">
    <property type="term" value="C:ribosome"/>
    <property type="evidence" value="ECO:0007669"/>
    <property type="project" value="UniProtKB-KW"/>
</dbReference>
<evidence type="ECO:0000259" key="14">
    <source>
        <dbReference type="Pfam" id="PF22528"/>
    </source>
</evidence>
<keyword evidence="3" id="KW-0963">Cytoplasm</keyword>
<dbReference type="Pfam" id="PF06325">
    <property type="entry name" value="PrmA"/>
    <property type="match status" value="1"/>
</dbReference>
<dbReference type="Proteomes" id="UP000077115">
    <property type="component" value="Unassembled WGS sequence"/>
</dbReference>
<evidence type="ECO:0000256" key="12">
    <source>
        <dbReference type="PROSITE-ProRule" id="PRU01015"/>
    </source>
</evidence>
<feature type="domain" description="Protein arginine N-methyltransferase 3-like C2H2 zinc finger" evidence="13">
    <location>
        <begin position="69"/>
        <end position="111"/>
    </location>
</feature>
<dbReference type="GO" id="GO:0008270">
    <property type="term" value="F:zinc ion binding"/>
    <property type="evidence" value="ECO:0007669"/>
    <property type="project" value="UniProtKB-KW"/>
</dbReference>
<dbReference type="InterPro" id="IPR025799">
    <property type="entry name" value="Arg_MeTrfase"/>
</dbReference>
<dbReference type="PANTHER" id="PTHR11006">
    <property type="entry name" value="PROTEIN ARGININE N-METHYLTRANSFERASE"/>
    <property type="match status" value="1"/>
</dbReference>
<feature type="domain" description="Protein arginine N-methyltransferase" evidence="14">
    <location>
        <begin position="361"/>
        <end position="527"/>
    </location>
</feature>
<dbReference type="InterPro" id="IPR036236">
    <property type="entry name" value="Znf_C2H2_sf"/>
</dbReference>
<accession>A0A177WXK1</accession>
<dbReference type="OrthoDB" id="7848332at2759"/>
<evidence type="ECO:0000259" key="13">
    <source>
        <dbReference type="Pfam" id="PF21137"/>
    </source>
</evidence>
<dbReference type="CDD" id="cd02440">
    <property type="entry name" value="AdoMet_MTases"/>
    <property type="match status" value="1"/>
</dbReference>
<evidence type="ECO:0000256" key="5">
    <source>
        <dbReference type="ARBA" id="ARBA00022679"/>
    </source>
</evidence>
<keyword evidence="9" id="KW-0862">Zinc</keyword>
<dbReference type="InterPro" id="IPR049482">
    <property type="entry name" value="ANM3-like_C2H2_Zf"/>
</dbReference>
<dbReference type="GO" id="GO:0042054">
    <property type="term" value="F:histone methyltransferase activity"/>
    <property type="evidence" value="ECO:0007669"/>
    <property type="project" value="TreeGrafter"/>
</dbReference>
<evidence type="ECO:0000256" key="4">
    <source>
        <dbReference type="ARBA" id="ARBA00022603"/>
    </source>
</evidence>
<evidence type="ECO:0000256" key="11">
    <source>
        <dbReference type="ARBA" id="ARBA00049303"/>
    </source>
</evidence>
<evidence type="ECO:0000256" key="10">
    <source>
        <dbReference type="ARBA" id="ARBA00047384"/>
    </source>
</evidence>
<dbReference type="PANTHER" id="PTHR11006:SF53">
    <property type="entry name" value="PROTEIN ARGININE N-METHYLTRANSFERASE 3"/>
    <property type="match status" value="1"/>
</dbReference>
<evidence type="ECO:0000313" key="16">
    <source>
        <dbReference type="Proteomes" id="UP000077115"/>
    </source>
</evidence>
<dbReference type="GO" id="GO:0032259">
    <property type="term" value="P:methylation"/>
    <property type="evidence" value="ECO:0007669"/>
    <property type="project" value="UniProtKB-KW"/>
</dbReference>
<dbReference type="FunFam" id="3.40.50.150:FF:000003">
    <property type="entry name" value="Blast:Protein arginine N-methyltransferase 1"/>
    <property type="match status" value="1"/>
</dbReference>
<dbReference type="SUPFAM" id="SSF57667">
    <property type="entry name" value="beta-beta-alpha zinc fingers"/>
    <property type="match status" value="1"/>
</dbReference>
<reference evidence="15 16" key="2">
    <citation type="submission" date="2016-05" db="EMBL/GenBank/DDBJ databases">
        <title>Lineage-specific infection strategies underlie the spectrum of fungal disease in amphibians.</title>
        <authorList>
            <person name="Cuomo C.A."/>
            <person name="Farrer R.A."/>
            <person name="James T."/>
            <person name="Longcore J."/>
            <person name="Birren B."/>
        </authorList>
    </citation>
    <scope>NUCLEOTIDE SEQUENCE [LARGE SCALE GENOMIC DNA]</scope>
    <source>
        <strain evidence="15 16">JEL423</strain>
    </source>
</reference>
<organism evidence="15 16">
    <name type="scientific">Batrachochytrium dendrobatidis (strain JEL423)</name>
    <dbReference type="NCBI Taxonomy" id="403673"/>
    <lineage>
        <taxon>Eukaryota</taxon>
        <taxon>Fungi</taxon>
        <taxon>Fungi incertae sedis</taxon>
        <taxon>Chytridiomycota</taxon>
        <taxon>Chytridiomycota incertae sedis</taxon>
        <taxon>Chytridiomycetes</taxon>
        <taxon>Rhizophydiales</taxon>
        <taxon>Rhizophydiales incertae sedis</taxon>
        <taxon>Batrachochytrium</taxon>
    </lineage>
</organism>
<protein>
    <recommendedName>
        <fullName evidence="2">type I protein arginine methyltransferase</fullName>
        <ecNumber evidence="2">2.1.1.319</ecNumber>
    </recommendedName>
</protein>
<keyword evidence="15" id="KW-0687">Ribonucleoprotein</keyword>
<dbReference type="EC" id="2.1.1.319" evidence="2"/>